<protein>
    <recommendedName>
        <fullName evidence="4">DUF3617 family protein</fullName>
    </recommendedName>
</protein>
<comment type="caution">
    <text evidence="2">The sequence shown here is derived from an EMBL/GenBank/DDBJ whole genome shotgun (WGS) entry which is preliminary data.</text>
</comment>
<accession>A0A3N2R7H2</accession>
<dbReference type="AlphaFoldDB" id="A0A3N2R7H2"/>
<evidence type="ECO:0000256" key="1">
    <source>
        <dbReference type="SAM" id="SignalP"/>
    </source>
</evidence>
<name>A0A3N2R7H2_9RHOB</name>
<keyword evidence="3" id="KW-1185">Reference proteome</keyword>
<reference evidence="2 3" key="1">
    <citation type="submission" date="2018-10" db="EMBL/GenBank/DDBJ databases">
        <title>Histidinibacterium lentulum gen. nov., sp. nov., a marine bacterium from the culture broth of Picochlorum sp. 122.</title>
        <authorList>
            <person name="Wang G."/>
        </authorList>
    </citation>
    <scope>NUCLEOTIDE SEQUENCE [LARGE SCALE GENOMIC DNA]</scope>
    <source>
        <strain evidence="2 3">B17</strain>
    </source>
</reference>
<dbReference type="RefSeq" id="WP_123640883.1">
    <property type="nucleotide sequence ID" value="NZ_ML119082.1"/>
</dbReference>
<dbReference type="EMBL" id="RDRB01000002">
    <property type="protein sequence ID" value="ROU03348.1"/>
    <property type="molecule type" value="Genomic_DNA"/>
</dbReference>
<gene>
    <name evidence="2" type="ORF">EAT49_03300</name>
</gene>
<dbReference type="Proteomes" id="UP000268016">
    <property type="component" value="Unassembled WGS sequence"/>
</dbReference>
<keyword evidence="1" id="KW-0732">Signal</keyword>
<proteinExistence type="predicted"/>
<sequence length="165" mass="16963">MRSTIFTSLPVWGLLALSAAAAPEGCYVAGPEDLGPEAVVTALAAELFTDAGSGETWLGILAEMAEEGRPAEEGFGGQTLSQTALCEEGPDGLSCTGCEGGVFRVDRLDAGGLELSTEDFHVGAPEGCGGTTTLARTSGETTRYSLRRADPEACLLPGYREGDLS</sequence>
<organism evidence="2 3">
    <name type="scientific">Histidinibacterium lentulum</name>
    <dbReference type="NCBI Taxonomy" id="2480588"/>
    <lineage>
        <taxon>Bacteria</taxon>
        <taxon>Pseudomonadati</taxon>
        <taxon>Pseudomonadota</taxon>
        <taxon>Alphaproteobacteria</taxon>
        <taxon>Rhodobacterales</taxon>
        <taxon>Paracoccaceae</taxon>
        <taxon>Histidinibacterium</taxon>
    </lineage>
</organism>
<feature type="chain" id="PRO_5018042953" description="DUF3617 family protein" evidence="1">
    <location>
        <begin position="22"/>
        <end position="165"/>
    </location>
</feature>
<feature type="signal peptide" evidence="1">
    <location>
        <begin position="1"/>
        <end position="21"/>
    </location>
</feature>
<evidence type="ECO:0000313" key="3">
    <source>
        <dbReference type="Proteomes" id="UP000268016"/>
    </source>
</evidence>
<evidence type="ECO:0008006" key="4">
    <source>
        <dbReference type="Google" id="ProtNLM"/>
    </source>
</evidence>
<evidence type="ECO:0000313" key="2">
    <source>
        <dbReference type="EMBL" id="ROU03348.1"/>
    </source>
</evidence>